<dbReference type="Gene3D" id="1.20.120.550">
    <property type="entry name" value="Membrane associated eicosanoid/glutathione metabolism-like domain"/>
    <property type="match status" value="1"/>
</dbReference>
<evidence type="ECO:0000256" key="3">
    <source>
        <dbReference type="ARBA" id="ARBA00022989"/>
    </source>
</evidence>
<evidence type="ECO:0000256" key="5">
    <source>
        <dbReference type="SAM" id="Phobius"/>
    </source>
</evidence>
<comment type="subcellular location">
    <subcellularLocation>
        <location evidence="1">Membrane</location>
    </subcellularLocation>
</comment>
<feature type="transmembrane region" description="Helical" evidence="5">
    <location>
        <begin position="54"/>
        <end position="72"/>
    </location>
</feature>
<evidence type="ECO:0000256" key="1">
    <source>
        <dbReference type="ARBA" id="ARBA00004370"/>
    </source>
</evidence>
<dbReference type="EMBL" id="JBHPON010000001">
    <property type="protein sequence ID" value="MFC6034381.1"/>
    <property type="molecule type" value="Genomic_DNA"/>
</dbReference>
<organism evidence="6 7">
    <name type="scientific">Hyphococcus aureus</name>
    <dbReference type="NCBI Taxonomy" id="2666033"/>
    <lineage>
        <taxon>Bacteria</taxon>
        <taxon>Pseudomonadati</taxon>
        <taxon>Pseudomonadota</taxon>
        <taxon>Alphaproteobacteria</taxon>
        <taxon>Parvularculales</taxon>
        <taxon>Parvularculaceae</taxon>
        <taxon>Hyphococcus</taxon>
    </lineage>
</organism>
<evidence type="ECO:0000313" key="6">
    <source>
        <dbReference type="EMBL" id="MFC6034381.1"/>
    </source>
</evidence>
<dbReference type="InterPro" id="IPR001129">
    <property type="entry name" value="Membr-assoc_MAPEG"/>
</dbReference>
<keyword evidence="3 5" id="KW-1133">Transmembrane helix</keyword>
<comment type="caution">
    <text evidence="6">The sequence shown here is derived from an EMBL/GenBank/DDBJ whole genome shotgun (WGS) entry which is preliminary data.</text>
</comment>
<dbReference type="Proteomes" id="UP001596116">
    <property type="component" value="Unassembled WGS sequence"/>
</dbReference>
<evidence type="ECO:0000256" key="4">
    <source>
        <dbReference type="ARBA" id="ARBA00023136"/>
    </source>
</evidence>
<dbReference type="RefSeq" id="WP_379880299.1">
    <property type="nucleotide sequence ID" value="NZ_JBHPON010000001.1"/>
</dbReference>
<evidence type="ECO:0000313" key="7">
    <source>
        <dbReference type="Proteomes" id="UP001596116"/>
    </source>
</evidence>
<proteinExistence type="predicted"/>
<feature type="transmembrane region" description="Helical" evidence="5">
    <location>
        <begin position="6"/>
        <end position="23"/>
    </location>
</feature>
<dbReference type="SUPFAM" id="SSF161084">
    <property type="entry name" value="MAPEG domain-like"/>
    <property type="match status" value="1"/>
</dbReference>
<sequence>MPYALLSVGLMGLLVFLLGFNVSRIRGSVMHTQHEHEGDPKSPLRKAIRAHGNCIEYAPTLSLLILALGLRLPLTPWWVAALMLLAVAARYIHAVGVLTSESIHTANPLKFIGALGTYITGAVLSIVLVVHAASLF</sequence>
<keyword evidence="4 5" id="KW-0472">Membrane</keyword>
<accession>A0ABW1KR32</accession>
<gene>
    <name evidence="6" type="ORF">ACFMB1_02435</name>
</gene>
<feature type="transmembrane region" description="Helical" evidence="5">
    <location>
        <begin position="78"/>
        <end position="99"/>
    </location>
</feature>
<keyword evidence="2 5" id="KW-0812">Transmembrane</keyword>
<protein>
    <submittedName>
        <fullName evidence="6">MAPEG family protein</fullName>
    </submittedName>
</protein>
<dbReference type="Pfam" id="PF01124">
    <property type="entry name" value="MAPEG"/>
    <property type="match status" value="1"/>
</dbReference>
<name>A0ABW1KR32_9PROT</name>
<evidence type="ECO:0000256" key="2">
    <source>
        <dbReference type="ARBA" id="ARBA00022692"/>
    </source>
</evidence>
<dbReference type="InterPro" id="IPR023352">
    <property type="entry name" value="MAPEG-like_dom_sf"/>
</dbReference>
<keyword evidence="7" id="KW-1185">Reference proteome</keyword>
<reference evidence="6 7" key="1">
    <citation type="submission" date="2024-09" db="EMBL/GenBank/DDBJ databases">
        <authorList>
            <person name="Zhang Z.-H."/>
        </authorList>
    </citation>
    <scope>NUCLEOTIDE SEQUENCE [LARGE SCALE GENOMIC DNA]</scope>
    <source>
        <strain evidence="6 7">HHTR114</strain>
    </source>
</reference>
<feature type="transmembrane region" description="Helical" evidence="5">
    <location>
        <begin position="111"/>
        <end position="133"/>
    </location>
</feature>